<feature type="domain" description="Lysine-specific metallo-endopeptidase" evidence="1">
    <location>
        <begin position="58"/>
        <end position="295"/>
    </location>
</feature>
<comment type="caution">
    <text evidence="2">The sequence shown here is derived from an EMBL/GenBank/DDBJ whole genome shotgun (WGS) entry which is preliminary data.</text>
</comment>
<evidence type="ECO:0000313" key="3">
    <source>
        <dbReference type="Proteomes" id="UP000215827"/>
    </source>
</evidence>
<accession>A0AA44SJ58</accession>
<evidence type="ECO:0000259" key="1">
    <source>
        <dbReference type="SMART" id="SM01351"/>
    </source>
</evidence>
<dbReference type="InterPro" id="IPR024079">
    <property type="entry name" value="MetalloPept_cat_dom_sf"/>
</dbReference>
<reference evidence="2 3" key="1">
    <citation type="submission" date="2017-04" db="EMBL/GenBank/DDBJ databases">
        <title>Emergence of KPC-2-producing Citrobacter isolates from sediments of a Chinese river.</title>
        <authorList>
            <person name="Zheng B."/>
        </authorList>
    </citation>
    <scope>NUCLEOTIDE SEQUENCE [LARGE SCALE GENOMIC DNA]</scope>
    <source>
        <strain evidence="2 3">C191</strain>
    </source>
</reference>
<organism evidence="2 3">
    <name type="scientific">Citrobacter freundii</name>
    <dbReference type="NCBI Taxonomy" id="546"/>
    <lineage>
        <taxon>Bacteria</taxon>
        <taxon>Pseudomonadati</taxon>
        <taxon>Pseudomonadota</taxon>
        <taxon>Gammaproteobacteria</taxon>
        <taxon>Enterobacterales</taxon>
        <taxon>Enterobacteriaceae</taxon>
        <taxon>Citrobacter</taxon>
        <taxon>Citrobacter freundii complex</taxon>
    </lineage>
</organism>
<protein>
    <recommendedName>
        <fullName evidence="1">Lysine-specific metallo-endopeptidase domain-containing protein</fullName>
    </recommendedName>
</protein>
<dbReference type="EMBL" id="NEFA01000028">
    <property type="protein sequence ID" value="OYR00408.1"/>
    <property type="molecule type" value="Genomic_DNA"/>
</dbReference>
<sequence length="306" mass="35505">MEDAQENSVQRACTKAETISAKKYAKKFGQTVMVTNKFVTMMTDSLACALRVLKKRQKDLATWGKTEQAEFEQIMGVRGDKEIEHTYYICDMENTDTYHRPEVEKTSVYEFMKKSVDRMCYIMEQLHVDSNPVEVSQVDPCSNELGSVPDKRVYKYGNFVNRTFTNEYSAFVKRDATCICPPDKYKEQLEINIGYNFYSKKLMGADSKASTLCHEISHFYRVENKDEIWASEKNKKESRGPWGGVGTDDLPNDGDYKHAISEDGENIYIKYRKDLKESHSPDVFKNAYNFELYFELNDNECEITNK</sequence>
<dbReference type="AlphaFoldDB" id="A0AA44SJ58"/>
<gene>
    <name evidence="2" type="ORF">B9P89_20050</name>
</gene>
<dbReference type="RefSeq" id="WP_044714581.1">
    <property type="nucleotide sequence ID" value="NZ_BQGP01000018.1"/>
</dbReference>
<dbReference type="InterPro" id="IPR029463">
    <property type="entry name" value="Lys_MEP"/>
</dbReference>
<proteinExistence type="predicted"/>
<dbReference type="Proteomes" id="UP000215827">
    <property type="component" value="Unassembled WGS sequence"/>
</dbReference>
<dbReference type="SMART" id="SM01351">
    <property type="entry name" value="Aspzincin_M35"/>
    <property type="match status" value="1"/>
</dbReference>
<dbReference type="GO" id="GO:0004222">
    <property type="term" value="F:metalloendopeptidase activity"/>
    <property type="evidence" value="ECO:0007669"/>
    <property type="project" value="InterPro"/>
</dbReference>
<name>A0AA44SJ58_CITFR</name>
<evidence type="ECO:0000313" key="2">
    <source>
        <dbReference type="EMBL" id="OYR00408.1"/>
    </source>
</evidence>
<dbReference type="SUPFAM" id="SSF55486">
    <property type="entry name" value="Metalloproteases ('zincins'), catalytic domain"/>
    <property type="match status" value="1"/>
</dbReference>
<dbReference type="Gene3D" id="3.40.390.10">
    <property type="entry name" value="Collagenase (Catalytic Domain)"/>
    <property type="match status" value="1"/>
</dbReference>